<reference evidence="3" key="1">
    <citation type="journal article" date="2016" name="Nature">
        <title>Genome evolution in the allotetraploid frog Xenopus laevis.</title>
        <authorList>
            <person name="Session A.M."/>
            <person name="Uno Y."/>
            <person name="Kwon T."/>
            <person name="Chapman J.A."/>
            <person name="Toyoda A."/>
            <person name="Takahashi S."/>
            <person name="Fukui A."/>
            <person name="Hikosaka A."/>
            <person name="Suzuki A."/>
            <person name="Kondo M."/>
            <person name="van Heeringen S.J."/>
            <person name="Quigley I."/>
            <person name="Heinz S."/>
            <person name="Ogino H."/>
            <person name="Ochi H."/>
            <person name="Hellsten U."/>
            <person name="Lyons J.B."/>
            <person name="Simakov O."/>
            <person name="Putnam N."/>
            <person name="Stites J."/>
            <person name="Kuroki Y."/>
            <person name="Tanaka T."/>
            <person name="Michiue T."/>
            <person name="Watanabe M."/>
            <person name="Bogdanovic O."/>
            <person name="Lister R."/>
            <person name="Georgiou G."/>
            <person name="Paranjpe S.S."/>
            <person name="van Kruijsbergen I."/>
            <person name="Shu S."/>
            <person name="Carlson J."/>
            <person name="Kinoshita T."/>
            <person name="Ohta Y."/>
            <person name="Mawaribuchi S."/>
            <person name="Jenkins J."/>
            <person name="Grimwood J."/>
            <person name="Schmutz J."/>
            <person name="Mitros T."/>
            <person name="Mozaffari S.V."/>
            <person name="Suzuki Y."/>
            <person name="Haramoto Y."/>
            <person name="Yamamoto T.S."/>
            <person name="Takagi C."/>
            <person name="Heald R."/>
            <person name="Miller K."/>
            <person name="Haudenschild C."/>
            <person name="Kitzman J."/>
            <person name="Nakayama T."/>
            <person name="Izutsu Y."/>
            <person name="Robert J."/>
            <person name="Fortriede J."/>
            <person name="Burns K."/>
            <person name="Lotay V."/>
            <person name="Karimi K."/>
            <person name="Yasuoka Y."/>
            <person name="Dichmann D.S."/>
            <person name="Flajnik M.F."/>
            <person name="Houston D.W."/>
            <person name="Shendure J."/>
            <person name="DuPasquier L."/>
            <person name="Vize P.D."/>
            <person name="Zorn A.M."/>
            <person name="Ito M."/>
            <person name="Marcotte E.M."/>
            <person name="Wallingford J.B."/>
            <person name="Ito Y."/>
            <person name="Asashima M."/>
            <person name="Ueno N."/>
            <person name="Matsuda Y."/>
            <person name="Veenstra G.J."/>
            <person name="Fujiyama A."/>
            <person name="Harland R.M."/>
            <person name="Taira M."/>
            <person name="Rokhsar D.S."/>
        </authorList>
    </citation>
    <scope>NUCLEOTIDE SEQUENCE [LARGE SCALE GENOMIC DNA]</scope>
    <source>
        <strain evidence="3">J</strain>
    </source>
</reference>
<name>A0A974CMP9_XENLA</name>
<organism evidence="2 3">
    <name type="scientific">Xenopus laevis</name>
    <name type="common">African clawed frog</name>
    <dbReference type="NCBI Taxonomy" id="8355"/>
    <lineage>
        <taxon>Eukaryota</taxon>
        <taxon>Metazoa</taxon>
        <taxon>Chordata</taxon>
        <taxon>Craniata</taxon>
        <taxon>Vertebrata</taxon>
        <taxon>Euteleostomi</taxon>
        <taxon>Amphibia</taxon>
        <taxon>Batrachia</taxon>
        <taxon>Anura</taxon>
        <taxon>Pipoidea</taxon>
        <taxon>Pipidae</taxon>
        <taxon>Xenopodinae</taxon>
        <taxon>Xenopus</taxon>
        <taxon>Xenopus</taxon>
    </lineage>
</organism>
<accession>A0A974CMP9</accession>
<feature type="domain" description="Helix-turn-helix" evidence="1">
    <location>
        <begin position="1"/>
        <end position="49"/>
    </location>
</feature>
<dbReference type="PANTHER" id="PTHR21301:SF12">
    <property type="match status" value="1"/>
</dbReference>
<dbReference type="AlphaFoldDB" id="A0A974CMP9"/>
<gene>
    <name evidence="2" type="ORF">XELAEV_18031481mg</name>
</gene>
<protein>
    <recommendedName>
        <fullName evidence="1">Helix-turn-helix domain-containing protein</fullName>
    </recommendedName>
</protein>
<dbReference type="CDD" id="cd10442">
    <property type="entry name" value="GIY-YIG_PLEs"/>
    <property type="match status" value="1"/>
</dbReference>
<sequence>MLHIRSFHNPRVKRAIPEGQFIRAKRITSCVEKYEEAKMVLTKRFKERGGFDFLPQYFLLQVRTYFGERQELHNFGTCFWERSDMTGLLDIVILQETHMTHDKILSLRRSWLSSTYHACYSNYARGVSIMQYSGENSQKYWPLLQADRQYGHLFNDPPRFCYKRGRTLKEMLCPSDTCQKKSLFHGKKKKGTYPCLGCNCCSAIIKGSKINHPKKGYEINLHVYATCMSTHVVYLLKCPCGLGYVGQTSRAVKIRIQEHKSNIRNFKENTQTDTSVSKHFFIHKHNSMQLRWCVLEEAAPDGRGDGRINRLLQIEGRWIKRLGTLYPDGLNDSWSLKPYL</sequence>
<evidence type="ECO:0000313" key="2">
    <source>
        <dbReference type="EMBL" id="OCT76285.1"/>
    </source>
</evidence>
<dbReference type="InterPro" id="IPR058912">
    <property type="entry name" value="HTH_animal"/>
</dbReference>
<dbReference type="PANTHER" id="PTHR21301">
    <property type="entry name" value="REVERSE TRANSCRIPTASE"/>
    <property type="match status" value="1"/>
</dbReference>
<dbReference type="EMBL" id="CM004476">
    <property type="protein sequence ID" value="OCT76285.1"/>
    <property type="molecule type" value="Genomic_DNA"/>
</dbReference>
<dbReference type="Pfam" id="PF26215">
    <property type="entry name" value="HTH_animal"/>
    <property type="match status" value="1"/>
</dbReference>
<evidence type="ECO:0000313" key="3">
    <source>
        <dbReference type="Proteomes" id="UP000694892"/>
    </source>
</evidence>
<dbReference type="Proteomes" id="UP000694892">
    <property type="component" value="Chromosome 6L"/>
</dbReference>
<proteinExistence type="predicted"/>
<evidence type="ECO:0000259" key="1">
    <source>
        <dbReference type="Pfam" id="PF26215"/>
    </source>
</evidence>